<accession>A0A443HN02</accession>
<feature type="domain" description="Metallo-beta-lactamase" evidence="1">
    <location>
        <begin position="80"/>
        <end position="245"/>
    </location>
</feature>
<reference evidence="2 3" key="1">
    <citation type="journal article" date="2018" name="Front. Microbiol.">
        <title>Genomic and genetic insights into a cosmopolitan fungus, Paecilomyces variotii (Eurotiales).</title>
        <authorList>
            <person name="Urquhart A.S."/>
            <person name="Mondo S.J."/>
            <person name="Makela M.R."/>
            <person name="Hane J.K."/>
            <person name="Wiebenga A."/>
            <person name="He G."/>
            <person name="Mihaltcheva S."/>
            <person name="Pangilinan J."/>
            <person name="Lipzen A."/>
            <person name="Barry K."/>
            <person name="de Vries R.P."/>
            <person name="Grigoriev I.V."/>
            <person name="Idnurm A."/>
        </authorList>
    </citation>
    <scope>NUCLEOTIDE SEQUENCE [LARGE SCALE GENOMIC DNA]</scope>
    <source>
        <strain evidence="2 3">CBS 101075</strain>
    </source>
</reference>
<dbReference type="Gene3D" id="3.60.15.10">
    <property type="entry name" value="Ribonuclease Z/Hydroxyacylglutathione hydrolase-like"/>
    <property type="match status" value="1"/>
</dbReference>
<dbReference type="InterPro" id="IPR001279">
    <property type="entry name" value="Metallo-B-lactamas"/>
</dbReference>
<evidence type="ECO:0000313" key="3">
    <source>
        <dbReference type="Proteomes" id="UP000283841"/>
    </source>
</evidence>
<proteinExistence type="predicted"/>
<dbReference type="InterPro" id="IPR036866">
    <property type="entry name" value="RibonucZ/Hydroxyglut_hydro"/>
</dbReference>
<gene>
    <name evidence="2" type="ORF">C8Q69DRAFT_475488</name>
</gene>
<sequence length="293" mass="32640">MSDSPLDLLVCSTCGTQHSARSLSSCKICDDPRQYLPATGQSWTTLRTLQQSKQYHNEFVMDKNHSGLISIYTVPKVAIGQRAILCCTPQGNILWDCITYIDDETIKRIKELGGISAIVISHPHYFSTCIHWAQAFGCKVYLSKEDQEWIMRSGPEQVLWSGERLPLPGVLDIVAIKTGGHFPGSSVLWWGSARKLLVADTIMVVPSGVYHTDRLPGTASFSFMWSYPNFIPLPPDEVHNIWKAIKDFDFDDAHGAFVGQDTRGNSRKRVLDSAKLVVKSMGYGDHAIHAEEA</sequence>
<organism evidence="2 3">
    <name type="scientific">Byssochlamys spectabilis</name>
    <name type="common">Paecilomyces variotii</name>
    <dbReference type="NCBI Taxonomy" id="264951"/>
    <lineage>
        <taxon>Eukaryota</taxon>
        <taxon>Fungi</taxon>
        <taxon>Dikarya</taxon>
        <taxon>Ascomycota</taxon>
        <taxon>Pezizomycotina</taxon>
        <taxon>Eurotiomycetes</taxon>
        <taxon>Eurotiomycetidae</taxon>
        <taxon>Eurotiales</taxon>
        <taxon>Thermoascaceae</taxon>
        <taxon>Paecilomyces</taxon>
    </lineage>
</organism>
<dbReference type="VEuPathDB" id="FungiDB:C8Q69DRAFT_475488"/>
<evidence type="ECO:0000313" key="2">
    <source>
        <dbReference type="EMBL" id="RWQ93195.1"/>
    </source>
</evidence>
<dbReference type="AlphaFoldDB" id="A0A443HN02"/>
<dbReference type="EMBL" id="RCNU01000010">
    <property type="protein sequence ID" value="RWQ93195.1"/>
    <property type="molecule type" value="Genomic_DNA"/>
</dbReference>
<dbReference type="STRING" id="264951.A0A443HN02"/>
<dbReference type="Proteomes" id="UP000283841">
    <property type="component" value="Unassembled WGS sequence"/>
</dbReference>
<dbReference type="SMART" id="SM00849">
    <property type="entry name" value="Lactamase_B"/>
    <property type="match status" value="1"/>
</dbReference>
<dbReference type="GeneID" id="39600474"/>
<dbReference type="SUPFAM" id="SSF56281">
    <property type="entry name" value="Metallo-hydrolase/oxidoreductase"/>
    <property type="match status" value="1"/>
</dbReference>
<name>A0A443HN02_BYSSP</name>
<dbReference type="Pfam" id="PF00753">
    <property type="entry name" value="Lactamase_B"/>
    <property type="match status" value="1"/>
</dbReference>
<dbReference type="RefSeq" id="XP_028482840.1">
    <property type="nucleotide sequence ID" value="XM_028631197.1"/>
</dbReference>
<dbReference type="PANTHER" id="PTHR36839:SF1">
    <property type="entry name" value="METALLO-BETA-LACTAMASE FAMILY PROTEIN (AFU_ORTHOLOGUE AFUA_5G12770)"/>
    <property type="match status" value="1"/>
</dbReference>
<comment type="caution">
    <text evidence="2">The sequence shown here is derived from an EMBL/GenBank/DDBJ whole genome shotgun (WGS) entry which is preliminary data.</text>
</comment>
<keyword evidence="3" id="KW-1185">Reference proteome</keyword>
<protein>
    <submittedName>
        <fullName evidence="2">Putative metallo-beta-lactamase domain protein</fullName>
    </submittedName>
</protein>
<evidence type="ECO:0000259" key="1">
    <source>
        <dbReference type="SMART" id="SM00849"/>
    </source>
</evidence>
<dbReference type="PANTHER" id="PTHR36839">
    <property type="entry name" value="METALLO-BETA-LACTAMASE FAMILY PROTEIN (AFU_ORTHOLOGUE AFUA_5G12770)"/>
    <property type="match status" value="1"/>
</dbReference>